<accession>A0A8H5YNS8</accession>
<evidence type="ECO:0000313" key="2">
    <source>
        <dbReference type="EMBL" id="KAF5716018.1"/>
    </source>
</evidence>
<gene>
    <name evidence="2" type="ORF">FGLOB1_2795</name>
</gene>
<dbReference type="PROSITE" id="PS50181">
    <property type="entry name" value="FBOX"/>
    <property type="match status" value="1"/>
</dbReference>
<feature type="domain" description="F-box" evidence="1">
    <location>
        <begin position="22"/>
        <end position="67"/>
    </location>
</feature>
<evidence type="ECO:0000259" key="1">
    <source>
        <dbReference type="PROSITE" id="PS50181"/>
    </source>
</evidence>
<dbReference type="SMART" id="SM00256">
    <property type="entry name" value="FBOX"/>
    <property type="match status" value="1"/>
</dbReference>
<dbReference type="InterPro" id="IPR001810">
    <property type="entry name" value="F-box_dom"/>
</dbReference>
<organism evidence="2 3">
    <name type="scientific">Fusarium globosum</name>
    <dbReference type="NCBI Taxonomy" id="78864"/>
    <lineage>
        <taxon>Eukaryota</taxon>
        <taxon>Fungi</taxon>
        <taxon>Dikarya</taxon>
        <taxon>Ascomycota</taxon>
        <taxon>Pezizomycotina</taxon>
        <taxon>Sordariomycetes</taxon>
        <taxon>Hypocreomycetidae</taxon>
        <taxon>Hypocreales</taxon>
        <taxon>Nectriaceae</taxon>
        <taxon>Fusarium</taxon>
        <taxon>Fusarium fujikuroi species complex</taxon>
    </lineage>
</organism>
<name>A0A8H5YNS8_9HYPO</name>
<dbReference type="EMBL" id="JAAQPF010000101">
    <property type="protein sequence ID" value="KAF5716018.1"/>
    <property type="molecule type" value="Genomic_DNA"/>
</dbReference>
<evidence type="ECO:0000313" key="3">
    <source>
        <dbReference type="Proteomes" id="UP000532311"/>
    </source>
</evidence>
<comment type="caution">
    <text evidence="2">The sequence shown here is derived from an EMBL/GenBank/DDBJ whole genome shotgun (WGS) entry which is preliminary data.</text>
</comment>
<dbReference type="AlphaFoldDB" id="A0A8H5YNS8"/>
<reference evidence="2 3" key="1">
    <citation type="submission" date="2020-05" db="EMBL/GenBank/DDBJ databases">
        <title>Identification and distribution of gene clusters putatively required for synthesis of sphingolipid metabolism inhibitors in phylogenetically diverse species of the filamentous fungus Fusarium.</title>
        <authorList>
            <person name="Kim H.-S."/>
            <person name="Busman M."/>
            <person name="Brown D.W."/>
            <person name="Divon H."/>
            <person name="Uhlig S."/>
            <person name="Proctor R.H."/>
        </authorList>
    </citation>
    <scope>NUCLEOTIDE SEQUENCE [LARGE SCALE GENOMIC DNA]</scope>
    <source>
        <strain evidence="2 3">NRRL 26131</strain>
    </source>
</reference>
<keyword evidence="3" id="KW-1185">Reference proteome</keyword>
<dbReference type="Proteomes" id="UP000532311">
    <property type="component" value="Unassembled WGS sequence"/>
</dbReference>
<proteinExistence type="predicted"/>
<protein>
    <recommendedName>
        <fullName evidence="1">F-box domain-containing protein</fullName>
    </recommendedName>
</protein>
<sequence length="406" mass="46489">METDQEEHAAVTKNSLTMPTSLSALEKMPTEVLLMIGSELDSFHFMVATLVSKRLRSVLLPQRFKTLKFSGSLKKLAHDMKSFLSGDLKHLMMTILPTLKIAVTSEFISKLSSIDLISFDNQIKDEIDFAEGLGNIPKWNGPKSAIFCGRRNLLMFSALIKHFAPNSVKSVALPRLTAKNHPLALKSAFPFLKGLKAELTSFKTRSRTLACMSSNLIQRFNYDFLHLEALILYQLDVDMFMSSGRRIHKNTHLPNLNEYVEELITRLKSMPRLQRFAFSLQEDWLCHEYDCDMFHRVSSPSGDESDDPSKCESDDPMQATLEPNEWPYWLPTSAQRKWHSELITRILEAVPQLKELCIVLCTVKFWYKHYRGTKTDSIVTVCQEEPCFPETPAQFPYGFADIDWSC</sequence>